<dbReference type="Proteomes" id="UP000298781">
    <property type="component" value="Chromosome"/>
</dbReference>
<dbReference type="Pfam" id="PF06475">
    <property type="entry name" value="Glycolipid_bind"/>
    <property type="match status" value="1"/>
</dbReference>
<dbReference type="AlphaFoldDB" id="A0A4D7B1R3"/>
<sequence length="212" mass="22895">MGTQLGTGAVVADADREFPAVVLSSTVWRRVLDDKAYEHCSVKQVGGGLVVCGSIVAVSGDAPALCHYELTCSADLDQAFALTLTCAHRGREPSLRLRRSAAASWLVDDLPAAQLDGCTDIDIEWTPATNLLPIRRLAAAPGSVLDVTAAWVRLPGLAIEPTHQRYERIAADRVRYTNVPSGFTAILTVDPRGMPVDYEGIWIRTGRWSVEP</sequence>
<evidence type="ECO:0000313" key="2">
    <source>
        <dbReference type="Proteomes" id="UP000298781"/>
    </source>
</evidence>
<dbReference type="KEGG" id="pstg:E8M01_06800"/>
<reference evidence="1 2" key="1">
    <citation type="submission" date="2019-04" db="EMBL/GenBank/DDBJ databases">
        <title>Phreatobacter aquaticus sp. nov.</title>
        <authorList>
            <person name="Choi A."/>
        </authorList>
    </citation>
    <scope>NUCLEOTIDE SEQUENCE [LARGE SCALE GENOMIC DNA]</scope>
    <source>
        <strain evidence="1 2">KCTC 52518</strain>
    </source>
</reference>
<gene>
    <name evidence="1" type="ORF">E8M01_06800</name>
</gene>
<accession>A0A4D7B1R3</accession>
<dbReference type="InterPro" id="IPR009467">
    <property type="entry name" value="Glycolipid-bd_prot_put"/>
</dbReference>
<dbReference type="OrthoDB" id="9814791at2"/>
<evidence type="ECO:0008006" key="3">
    <source>
        <dbReference type="Google" id="ProtNLM"/>
    </source>
</evidence>
<organism evidence="1 2">
    <name type="scientific">Phreatobacter stygius</name>
    <dbReference type="NCBI Taxonomy" id="1940610"/>
    <lineage>
        <taxon>Bacteria</taxon>
        <taxon>Pseudomonadati</taxon>
        <taxon>Pseudomonadota</taxon>
        <taxon>Alphaproteobacteria</taxon>
        <taxon>Hyphomicrobiales</taxon>
        <taxon>Phreatobacteraceae</taxon>
        <taxon>Phreatobacter</taxon>
    </lineage>
</organism>
<dbReference type="SUPFAM" id="SSF159275">
    <property type="entry name" value="PA1994-like"/>
    <property type="match status" value="1"/>
</dbReference>
<keyword evidence="2" id="KW-1185">Reference proteome</keyword>
<proteinExistence type="predicted"/>
<name>A0A4D7B1R3_9HYPH</name>
<protein>
    <recommendedName>
        <fullName evidence="3">Glycolipid-binding domain-containing protein</fullName>
    </recommendedName>
</protein>
<evidence type="ECO:0000313" key="1">
    <source>
        <dbReference type="EMBL" id="QCI63980.1"/>
    </source>
</evidence>
<dbReference type="EMBL" id="CP039690">
    <property type="protein sequence ID" value="QCI63980.1"/>
    <property type="molecule type" value="Genomic_DNA"/>
</dbReference>